<name>A0A073IQQ2_9BACT</name>
<dbReference type="eggNOG" id="COG0161">
    <property type="taxonomic scope" value="Bacteria"/>
</dbReference>
<keyword evidence="3" id="KW-0808">Transferase</keyword>
<dbReference type="Proteomes" id="UP000027665">
    <property type="component" value="Unassembled WGS sequence"/>
</dbReference>
<evidence type="ECO:0000313" key="7">
    <source>
        <dbReference type="Proteomes" id="UP000027665"/>
    </source>
</evidence>
<dbReference type="GO" id="GO:0008483">
    <property type="term" value="F:transaminase activity"/>
    <property type="evidence" value="ECO:0007669"/>
    <property type="project" value="UniProtKB-KW"/>
</dbReference>
<dbReference type="GeneID" id="90983943"/>
<dbReference type="InterPro" id="IPR005814">
    <property type="entry name" value="Aminotrans_3"/>
</dbReference>
<dbReference type="Pfam" id="PF00202">
    <property type="entry name" value="Aminotran_3"/>
    <property type="match status" value="1"/>
</dbReference>
<organism evidence="6 7">
    <name type="scientific">Synergistes jonesii</name>
    <dbReference type="NCBI Taxonomy" id="2754"/>
    <lineage>
        <taxon>Bacteria</taxon>
        <taxon>Thermotogati</taxon>
        <taxon>Synergistota</taxon>
        <taxon>Synergistia</taxon>
        <taxon>Synergistales</taxon>
        <taxon>Synergistaceae</taxon>
        <taxon>Synergistes</taxon>
    </lineage>
</organism>
<keyword evidence="2" id="KW-0032">Aminotransferase</keyword>
<evidence type="ECO:0000256" key="2">
    <source>
        <dbReference type="ARBA" id="ARBA00022576"/>
    </source>
</evidence>
<dbReference type="PANTHER" id="PTHR43094">
    <property type="entry name" value="AMINOTRANSFERASE"/>
    <property type="match status" value="1"/>
</dbReference>
<evidence type="ECO:0000256" key="4">
    <source>
        <dbReference type="ARBA" id="ARBA00022898"/>
    </source>
</evidence>
<comment type="caution">
    <text evidence="6">The sequence shown here is derived from an EMBL/GenBank/DDBJ whole genome shotgun (WGS) entry which is preliminary data.</text>
</comment>
<dbReference type="PANTHER" id="PTHR43094:SF1">
    <property type="entry name" value="AMINOTRANSFERASE CLASS-III"/>
    <property type="match status" value="1"/>
</dbReference>
<dbReference type="RefSeq" id="WP_037976808.1">
    <property type="nucleotide sequence ID" value="NZ_JAWRIX010000018.1"/>
</dbReference>
<gene>
    <name evidence="6" type="ORF">EH55_06650</name>
</gene>
<dbReference type="InterPro" id="IPR015424">
    <property type="entry name" value="PyrdxlP-dep_Trfase"/>
</dbReference>
<dbReference type="EMBL" id="JMKI01000036">
    <property type="protein sequence ID" value="KEJ92054.1"/>
    <property type="molecule type" value="Genomic_DNA"/>
</dbReference>
<dbReference type="PROSITE" id="PS00600">
    <property type="entry name" value="AA_TRANSFER_CLASS_3"/>
    <property type="match status" value="1"/>
</dbReference>
<comment type="similarity">
    <text evidence="1 5">Belongs to the class-III pyridoxal-phosphate-dependent aminotransferase family.</text>
</comment>
<evidence type="ECO:0008006" key="8">
    <source>
        <dbReference type="Google" id="ProtNLM"/>
    </source>
</evidence>
<dbReference type="InterPro" id="IPR049704">
    <property type="entry name" value="Aminotrans_3_PPA_site"/>
</dbReference>
<evidence type="ECO:0000256" key="3">
    <source>
        <dbReference type="ARBA" id="ARBA00022679"/>
    </source>
</evidence>
<evidence type="ECO:0000313" key="6">
    <source>
        <dbReference type="EMBL" id="KEJ92054.1"/>
    </source>
</evidence>
<sequence length="447" mass="49403">MKVTESKVFYRNFNKRLSTIVRGKGIYLYDKDGRKYIDACSGSVSANLGHGNEEIAETMGKQAATLAYTHMHSFTNEQAEQLARRVVEYSGQDYEAVYFVSGGSEATDTAVKLARQYYLERDGRSCKHKVISRWMSFHGNTIGAMSVSGKRGLRQKYDPYLFDSPHIEAPYCYRCPYDRSYPQCGLRCAQELENCILREGPENVSAFMAEPIGGTSLSALRPPDDYYRAVREICDRYDVLLIFDEVMTGFGRTGRHFAMEYFDVVPDILTFAKGVSSCYFPLGGVMADGRVVEAVKKGSGKFTHGYTYSGNPLACAVGNKAVEIIQRERLAENAAKQGAYIKGRLAEMAAELPVIGDIRGEGLLIGVEFVADPATKQPFPAKAGFNAKLEQAGMKLGLALYPGGYSINETSGDHRIISPPINITAAECQLLMDLFQQALAQVCHELL</sequence>
<keyword evidence="7" id="KW-1185">Reference proteome</keyword>
<reference evidence="6 7" key="1">
    <citation type="submission" date="2014-04" db="EMBL/GenBank/DDBJ databases">
        <title>Draft Genome Sequence of Synergistes jonesii.</title>
        <authorList>
            <person name="Coil D.A."/>
            <person name="Eisen J.A."/>
            <person name="Holland-Moritz H.E."/>
        </authorList>
    </citation>
    <scope>NUCLEOTIDE SEQUENCE [LARGE SCALE GENOMIC DNA]</scope>
    <source>
        <strain evidence="6 7">78-1</strain>
    </source>
</reference>
<dbReference type="CDD" id="cd00610">
    <property type="entry name" value="OAT_like"/>
    <property type="match status" value="1"/>
</dbReference>
<accession>A0A073IQQ2</accession>
<dbReference type="Gene3D" id="3.90.1150.10">
    <property type="entry name" value="Aspartate Aminotransferase, domain 1"/>
    <property type="match status" value="1"/>
</dbReference>
<dbReference type="Gene3D" id="3.40.640.10">
    <property type="entry name" value="Type I PLP-dependent aspartate aminotransferase-like (Major domain)"/>
    <property type="match status" value="1"/>
</dbReference>
<dbReference type="AlphaFoldDB" id="A0A073IQQ2"/>
<dbReference type="GO" id="GO:0030170">
    <property type="term" value="F:pyridoxal phosphate binding"/>
    <property type="evidence" value="ECO:0007669"/>
    <property type="project" value="InterPro"/>
</dbReference>
<dbReference type="InterPro" id="IPR015421">
    <property type="entry name" value="PyrdxlP-dep_Trfase_major"/>
</dbReference>
<proteinExistence type="inferred from homology"/>
<evidence type="ECO:0000256" key="1">
    <source>
        <dbReference type="ARBA" id="ARBA00008954"/>
    </source>
</evidence>
<protein>
    <recommendedName>
        <fullName evidence="8">Aminotransferase class III</fullName>
    </recommendedName>
</protein>
<dbReference type="SUPFAM" id="SSF53383">
    <property type="entry name" value="PLP-dependent transferases"/>
    <property type="match status" value="1"/>
</dbReference>
<keyword evidence="4 5" id="KW-0663">Pyridoxal phosphate</keyword>
<dbReference type="FunFam" id="3.40.640.10:FF:000014">
    <property type="entry name" value="Adenosylmethionine-8-amino-7-oxononanoate aminotransferase, probable"/>
    <property type="match status" value="1"/>
</dbReference>
<dbReference type="STRING" id="2754.EH55_06650"/>
<dbReference type="OrthoDB" id="1906at2"/>
<evidence type="ECO:0000256" key="5">
    <source>
        <dbReference type="RuleBase" id="RU003560"/>
    </source>
</evidence>
<dbReference type="InterPro" id="IPR015422">
    <property type="entry name" value="PyrdxlP-dep_Trfase_small"/>
</dbReference>